<organism evidence="1 2">
    <name type="scientific">Catharanthus roseus</name>
    <name type="common">Madagascar periwinkle</name>
    <name type="synonym">Vinca rosea</name>
    <dbReference type="NCBI Taxonomy" id="4058"/>
    <lineage>
        <taxon>Eukaryota</taxon>
        <taxon>Viridiplantae</taxon>
        <taxon>Streptophyta</taxon>
        <taxon>Embryophyta</taxon>
        <taxon>Tracheophyta</taxon>
        <taxon>Spermatophyta</taxon>
        <taxon>Magnoliopsida</taxon>
        <taxon>eudicotyledons</taxon>
        <taxon>Gunneridae</taxon>
        <taxon>Pentapetalae</taxon>
        <taxon>asterids</taxon>
        <taxon>lamiids</taxon>
        <taxon>Gentianales</taxon>
        <taxon>Apocynaceae</taxon>
        <taxon>Rauvolfioideae</taxon>
        <taxon>Vinceae</taxon>
        <taxon>Catharanthinae</taxon>
        <taxon>Catharanthus</taxon>
    </lineage>
</organism>
<dbReference type="Proteomes" id="UP001060085">
    <property type="component" value="Linkage Group LG03"/>
</dbReference>
<accession>A0ACC0BD99</accession>
<proteinExistence type="predicted"/>
<evidence type="ECO:0000313" key="2">
    <source>
        <dbReference type="Proteomes" id="UP001060085"/>
    </source>
</evidence>
<sequence>MKFQEKISEGFAEWFRVEPTQKCTQLLKNLSCGHSKKVKTCTRYIVNGFRFHTRDMVETHFEEVQNDETEIEWDSNEKDSDEETDEDSNAASDNDSNEDSDI</sequence>
<keyword evidence="2" id="KW-1185">Reference proteome</keyword>
<reference evidence="2" key="1">
    <citation type="journal article" date="2023" name="Nat. Plants">
        <title>Single-cell RNA sequencing provides a high-resolution roadmap for understanding the multicellular compartmentation of specialized metabolism.</title>
        <authorList>
            <person name="Sun S."/>
            <person name="Shen X."/>
            <person name="Li Y."/>
            <person name="Li Y."/>
            <person name="Wang S."/>
            <person name="Li R."/>
            <person name="Zhang H."/>
            <person name="Shen G."/>
            <person name="Guo B."/>
            <person name="Wei J."/>
            <person name="Xu J."/>
            <person name="St-Pierre B."/>
            <person name="Chen S."/>
            <person name="Sun C."/>
        </authorList>
    </citation>
    <scope>NUCLEOTIDE SEQUENCE [LARGE SCALE GENOMIC DNA]</scope>
</reference>
<name>A0ACC0BD99_CATRO</name>
<protein>
    <submittedName>
        <fullName evidence="1">Uncharacterized protein</fullName>
    </submittedName>
</protein>
<dbReference type="EMBL" id="CM044703">
    <property type="protein sequence ID" value="KAI5670603.1"/>
    <property type="molecule type" value="Genomic_DNA"/>
</dbReference>
<evidence type="ECO:0000313" key="1">
    <source>
        <dbReference type="EMBL" id="KAI5670603.1"/>
    </source>
</evidence>
<comment type="caution">
    <text evidence="1">The sequence shown here is derived from an EMBL/GenBank/DDBJ whole genome shotgun (WGS) entry which is preliminary data.</text>
</comment>
<gene>
    <name evidence="1" type="ORF">M9H77_10967</name>
</gene>